<comment type="caution">
    <text evidence="4">The sequence shown here is derived from an EMBL/GenBank/DDBJ whole genome shotgun (WGS) entry which is preliminary data.</text>
</comment>
<dbReference type="Gene3D" id="1.10.1660.10">
    <property type="match status" value="1"/>
</dbReference>
<dbReference type="EMBL" id="JBHSSW010000017">
    <property type="protein sequence ID" value="MFC6198984.1"/>
    <property type="molecule type" value="Genomic_DNA"/>
</dbReference>
<dbReference type="InterPro" id="IPR047057">
    <property type="entry name" value="MerR_fam"/>
</dbReference>
<dbReference type="PANTHER" id="PTHR30204">
    <property type="entry name" value="REDOX-CYCLING DRUG-SENSING TRANSCRIPTIONAL ACTIVATOR SOXR"/>
    <property type="match status" value="1"/>
</dbReference>
<name>A0ABW1SC49_9PROT</name>
<keyword evidence="2" id="KW-0175">Coiled coil</keyword>
<dbReference type="PANTHER" id="PTHR30204:SF58">
    <property type="entry name" value="HTH-TYPE TRANSCRIPTIONAL REGULATOR YFMP"/>
    <property type="match status" value="1"/>
</dbReference>
<accession>A0ABW1SC49</accession>
<dbReference type="InterPro" id="IPR009061">
    <property type="entry name" value="DNA-bd_dom_put_sf"/>
</dbReference>
<dbReference type="SMART" id="SM00422">
    <property type="entry name" value="HTH_MERR"/>
    <property type="match status" value="1"/>
</dbReference>
<dbReference type="Pfam" id="PF13411">
    <property type="entry name" value="MerR_1"/>
    <property type="match status" value="1"/>
</dbReference>
<evidence type="ECO:0000259" key="3">
    <source>
        <dbReference type="PROSITE" id="PS50937"/>
    </source>
</evidence>
<protein>
    <submittedName>
        <fullName evidence="4">MerR family DNA-binding transcriptional regulator</fullName>
    </submittedName>
</protein>
<feature type="coiled-coil region" evidence="2">
    <location>
        <begin position="90"/>
        <end position="117"/>
    </location>
</feature>
<evidence type="ECO:0000256" key="1">
    <source>
        <dbReference type="ARBA" id="ARBA00023125"/>
    </source>
</evidence>
<gene>
    <name evidence="4" type="ORF">ACFQDM_12895</name>
</gene>
<keyword evidence="5" id="KW-1185">Reference proteome</keyword>
<feature type="domain" description="HTH merR-type" evidence="3">
    <location>
        <begin position="15"/>
        <end position="82"/>
    </location>
</feature>
<reference evidence="5" key="1">
    <citation type="journal article" date="2019" name="Int. J. Syst. Evol. Microbiol.">
        <title>The Global Catalogue of Microorganisms (GCM) 10K type strain sequencing project: providing services to taxonomists for standard genome sequencing and annotation.</title>
        <authorList>
            <consortium name="The Broad Institute Genomics Platform"/>
            <consortium name="The Broad Institute Genome Sequencing Center for Infectious Disease"/>
            <person name="Wu L."/>
            <person name="Ma J."/>
        </authorList>
    </citation>
    <scope>NUCLEOTIDE SEQUENCE [LARGE SCALE GENOMIC DNA]</scope>
    <source>
        <strain evidence="5">CGMCC-1.15741</strain>
    </source>
</reference>
<dbReference type="PROSITE" id="PS50937">
    <property type="entry name" value="HTH_MERR_2"/>
    <property type="match status" value="1"/>
</dbReference>
<sequence>MKRTSDIAKSVEKRIYSISELAREFGVTPRALRFYEDKGLLQPDREGLNRVYSNRDRARLKLILSGRKVGFSLNDIREILDLYDLDDNQRAQLRQAYKKHKQQIEVLKQQRIEIDEAIEMLKNGIGWMEERLEKFGPTDDEADSARAYDAVARKHLSDERVSTHGIK</sequence>
<evidence type="ECO:0000256" key="2">
    <source>
        <dbReference type="SAM" id="Coils"/>
    </source>
</evidence>
<evidence type="ECO:0000313" key="5">
    <source>
        <dbReference type="Proteomes" id="UP001596303"/>
    </source>
</evidence>
<organism evidence="4 5">
    <name type="scientific">Ponticaulis profundi</name>
    <dbReference type="NCBI Taxonomy" id="2665222"/>
    <lineage>
        <taxon>Bacteria</taxon>
        <taxon>Pseudomonadati</taxon>
        <taxon>Pseudomonadota</taxon>
        <taxon>Alphaproteobacteria</taxon>
        <taxon>Hyphomonadales</taxon>
        <taxon>Hyphomonadaceae</taxon>
        <taxon>Ponticaulis</taxon>
    </lineage>
</organism>
<dbReference type="InterPro" id="IPR000551">
    <property type="entry name" value="MerR-type_HTH_dom"/>
</dbReference>
<proteinExistence type="predicted"/>
<dbReference type="CDD" id="cd04776">
    <property type="entry name" value="HTH_GnyR"/>
    <property type="match status" value="1"/>
</dbReference>
<dbReference type="Proteomes" id="UP001596303">
    <property type="component" value="Unassembled WGS sequence"/>
</dbReference>
<evidence type="ECO:0000313" key="4">
    <source>
        <dbReference type="EMBL" id="MFC6198984.1"/>
    </source>
</evidence>
<dbReference type="GO" id="GO:0003677">
    <property type="term" value="F:DNA binding"/>
    <property type="evidence" value="ECO:0007669"/>
    <property type="project" value="UniProtKB-KW"/>
</dbReference>
<dbReference type="RefSeq" id="WP_377379670.1">
    <property type="nucleotide sequence ID" value="NZ_JBHSSW010000017.1"/>
</dbReference>
<dbReference type="SUPFAM" id="SSF46955">
    <property type="entry name" value="Putative DNA-binding domain"/>
    <property type="match status" value="1"/>
</dbReference>
<keyword evidence="1 4" id="KW-0238">DNA-binding</keyword>